<dbReference type="Pfam" id="PF12840">
    <property type="entry name" value="HTH_20"/>
    <property type="match status" value="1"/>
</dbReference>
<evidence type="ECO:0000256" key="3">
    <source>
        <dbReference type="ARBA" id="ARBA00023163"/>
    </source>
</evidence>
<sequence>MTTTVQRPEHPEVSDIELTEVLFALSDPSRLAIVQLLASGASGELMTCQSVGGDLAKSTRSHHLKTLREAGVIRSTPQGRERLISLRRDDLDARFPGLLDAVLTDGHS</sequence>
<reference evidence="5 6" key="1">
    <citation type="submission" date="2019-06" db="EMBL/GenBank/DDBJ databases">
        <title>Sequencing the genomes of 1000 actinobacteria strains.</title>
        <authorList>
            <person name="Klenk H.-P."/>
        </authorList>
    </citation>
    <scope>NUCLEOTIDE SEQUENCE [LARGE SCALE GENOMIC DNA]</scope>
    <source>
        <strain evidence="5 6">DSM 18082</strain>
    </source>
</reference>
<comment type="caution">
    <text evidence="5">The sequence shown here is derived from an EMBL/GenBank/DDBJ whole genome shotgun (WGS) entry which is preliminary data.</text>
</comment>
<accession>A0A542ZIM9</accession>
<dbReference type="InterPro" id="IPR051081">
    <property type="entry name" value="HTH_MetalResp_TranReg"/>
</dbReference>
<dbReference type="Proteomes" id="UP000319514">
    <property type="component" value="Unassembled WGS sequence"/>
</dbReference>
<dbReference type="EMBL" id="VFOQ01000001">
    <property type="protein sequence ID" value="TQL60202.1"/>
    <property type="molecule type" value="Genomic_DNA"/>
</dbReference>
<proteinExistence type="predicted"/>
<name>A0A542ZIM9_9MICO</name>
<dbReference type="PROSITE" id="PS50987">
    <property type="entry name" value="HTH_ARSR_2"/>
    <property type="match status" value="1"/>
</dbReference>
<feature type="domain" description="HTH arsR-type" evidence="4">
    <location>
        <begin position="10"/>
        <end position="108"/>
    </location>
</feature>
<dbReference type="PANTHER" id="PTHR33154">
    <property type="entry name" value="TRANSCRIPTIONAL REGULATOR, ARSR FAMILY"/>
    <property type="match status" value="1"/>
</dbReference>
<keyword evidence="6" id="KW-1185">Reference proteome</keyword>
<organism evidence="5 6">
    <name type="scientific">Oryzihumus leptocrescens</name>
    <dbReference type="NCBI Taxonomy" id="297536"/>
    <lineage>
        <taxon>Bacteria</taxon>
        <taxon>Bacillati</taxon>
        <taxon>Actinomycetota</taxon>
        <taxon>Actinomycetes</taxon>
        <taxon>Micrococcales</taxon>
        <taxon>Intrasporangiaceae</taxon>
        <taxon>Oryzihumus</taxon>
    </lineage>
</organism>
<dbReference type="InterPro" id="IPR036390">
    <property type="entry name" value="WH_DNA-bd_sf"/>
</dbReference>
<dbReference type="OrthoDB" id="4471357at2"/>
<dbReference type="AlphaFoldDB" id="A0A542ZIM9"/>
<dbReference type="InterPro" id="IPR036388">
    <property type="entry name" value="WH-like_DNA-bd_sf"/>
</dbReference>
<dbReference type="SMART" id="SM00418">
    <property type="entry name" value="HTH_ARSR"/>
    <property type="match status" value="1"/>
</dbReference>
<dbReference type="GO" id="GO:0003677">
    <property type="term" value="F:DNA binding"/>
    <property type="evidence" value="ECO:0007669"/>
    <property type="project" value="UniProtKB-KW"/>
</dbReference>
<evidence type="ECO:0000256" key="2">
    <source>
        <dbReference type="ARBA" id="ARBA00023125"/>
    </source>
</evidence>
<dbReference type="RefSeq" id="WP_141788131.1">
    <property type="nucleotide sequence ID" value="NZ_BAAAKX010000021.1"/>
</dbReference>
<dbReference type="PANTHER" id="PTHR33154:SF12">
    <property type="entry name" value="TRANSCRIPTIONAL REGULATORY PROTEIN"/>
    <property type="match status" value="1"/>
</dbReference>
<dbReference type="PRINTS" id="PR00778">
    <property type="entry name" value="HTHARSR"/>
</dbReference>
<evidence type="ECO:0000313" key="5">
    <source>
        <dbReference type="EMBL" id="TQL60202.1"/>
    </source>
</evidence>
<evidence type="ECO:0000256" key="1">
    <source>
        <dbReference type="ARBA" id="ARBA00023015"/>
    </source>
</evidence>
<keyword evidence="2" id="KW-0238">DNA-binding</keyword>
<dbReference type="CDD" id="cd00090">
    <property type="entry name" value="HTH_ARSR"/>
    <property type="match status" value="1"/>
</dbReference>
<dbReference type="SUPFAM" id="SSF46785">
    <property type="entry name" value="Winged helix' DNA-binding domain"/>
    <property type="match status" value="1"/>
</dbReference>
<keyword evidence="1" id="KW-0805">Transcription regulation</keyword>
<keyword evidence="3" id="KW-0804">Transcription</keyword>
<protein>
    <submittedName>
        <fullName evidence="5">ArsR family transcriptional regulator</fullName>
    </submittedName>
</protein>
<dbReference type="InterPro" id="IPR001845">
    <property type="entry name" value="HTH_ArsR_DNA-bd_dom"/>
</dbReference>
<dbReference type="InterPro" id="IPR011991">
    <property type="entry name" value="ArsR-like_HTH"/>
</dbReference>
<evidence type="ECO:0000259" key="4">
    <source>
        <dbReference type="PROSITE" id="PS50987"/>
    </source>
</evidence>
<evidence type="ECO:0000313" key="6">
    <source>
        <dbReference type="Proteomes" id="UP000319514"/>
    </source>
</evidence>
<dbReference type="GO" id="GO:0003700">
    <property type="term" value="F:DNA-binding transcription factor activity"/>
    <property type="evidence" value="ECO:0007669"/>
    <property type="project" value="InterPro"/>
</dbReference>
<dbReference type="Gene3D" id="1.10.10.10">
    <property type="entry name" value="Winged helix-like DNA-binding domain superfamily/Winged helix DNA-binding domain"/>
    <property type="match status" value="1"/>
</dbReference>
<gene>
    <name evidence="5" type="ORF">FB474_1585</name>
</gene>